<dbReference type="KEGG" id="hhy:Halhy_0608"/>
<dbReference type="EMBL" id="CP002691">
    <property type="protein sequence ID" value="AEE48517.1"/>
    <property type="molecule type" value="Genomic_DNA"/>
</dbReference>
<accession>F4L0K5</accession>
<evidence type="ECO:0000313" key="3">
    <source>
        <dbReference type="EMBL" id="AEE48517.1"/>
    </source>
</evidence>
<sequence length="347" mass="37456">MKTGNAIVLAGGFLNTMNAKTTHGLLRGTERFTIQAVIDHAHAGKDAGEVMDGRPCNIPVYGKVVDALSALRSKPDYCIVGVATVGGILPPDMLGEIRFALSQGISIVNGLHDFLGEKPEIVALAAANNATLIDVRKPKSRADLHFWEGDIYKVTAPIVAVMGMDCATGKRTTARFLRDACRAKGHKAEMIYTGQTGWMQGGQYGFIFDSTLNDFISGELEHAIVSCWEETHAEIIFLEGQSALRNPSGPCGPEFLISGNAKKVVLVVPMKREFFDDLPEWGPIPTVESEIALIRAYGSEVVALALNTQGASKAEIEAYQQEYEAKLDIPVVAPLEEGVGRIVEVLM</sequence>
<dbReference type="Pfam" id="PF17396">
    <property type="entry name" value="DUF1611_N"/>
    <property type="match status" value="1"/>
</dbReference>
<dbReference type="AlphaFoldDB" id="F4L0K5"/>
<evidence type="ECO:0000259" key="1">
    <source>
        <dbReference type="Pfam" id="PF07755"/>
    </source>
</evidence>
<keyword evidence="4" id="KW-1185">Reference proteome</keyword>
<gene>
    <name evidence="3" type="ordered locus">Halhy_0608</name>
</gene>
<evidence type="ECO:0008006" key="5">
    <source>
        <dbReference type="Google" id="ProtNLM"/>
    </source>
</evidence>
<dbReference type="Proteomes" id="UP000008461">
    <property type="component" value="Chromosome"/>
</dbReference>
<dbReference type="Pfam" id="PF07755">
    <property type="entry name" value="DUF1611"/>
    <property type="match status" value="1"/>
</dbReference>
<evidence type="ECO:0000259" key="2">
    <source>
        <dbReference type="Pfam" id="PF17396"/>
    </source>
</evidence>
<dbReference type="Gene3D" id="3.40.50.720">
    <property type="entry name" value="NAD(P)-binding Rossmann-like Domain"/>
    <property type="match status" value="1"/>
</dbReference>
<dbReference type="InterPro" id="IPR035086">
    <property type="entry name" value="DgcN-like_C"/>
</dbReference>
<dbReference type="InterPro" id="IPR027417">
    <property type="entry name" value="P-loop_NTPase"/>
</dbReference>
<organism evidence="3 4">
    <name type="scientific">Haliscomenobacter hydrossis (strain ATCC 27775 / DSM 1100 / LMG 10767 / O)</name>
    <dbReference type="NCBI Taxonomy" id="760192"/>
    <lineage>
        <taxon>Bacteria</taxon>
        <taxon>Pseudomonadati</taxon>
        <taxon>Bacteroidota</taxon>
        <taxon>Saprospiria</taxon>
        <taxon>Saprospirales</taxon>
        <taxon>Haliscomenobacteraceae</taxon>
        <taxon>Haliscomenobacter</taxon>
    </lineage>
</organism>
<dbReference type="SUPFAM" id="SSF52540">
    <property type="entry name" value="P-loop containing nucleoside triphosphate hydrolases"/>
    <property type="match status" value="1"/>
</dbReference>
<dbReference type="RefSeq" id="WP_013763081.1">
    <property type="nucleotide sequence ID" value="NC_015510.1"/>
</dbReference>
<dbReference type="OrthoDB" id="9778498at2"/>
<dbReference type="eggNOG" id="COG3367">
    <property type="taxonomic scope" value="Bacteria"/>
</dbReference>
<reference key="2">
    <citation type="submission" date="2011-04" db="EMBL/GenBank/DDBJ databases">
        <title>Complete sequence of chromosome of Haliscomenobacter hydrossis DSM 1100.</title>
        <authorList>
            <consortium name="US DOE Joint Genome Institute (JGI-PGF)"/>
            <person name="Lucas S."/>
            <person name="Han J."/>
            <person name="Lapidus A."/>
            <person name="Bruce D."/>
            <person name="Goodwin L."/>
            <person name="Pitluck S."/>
            <person name="Peters L."/>
            <person name="Kyrpides N."/>
            <person name="Mavromatis K."/>
            <person name="Ivanova N."/>
            <person name="Ovchinnikova G."/>
            <person name="Pagani I."/>
            <person name="Daligault H."/>
            <person name="Detter J.C."/>
            <person name="Han C."/>
            <person name="Land M."/>
            <person name="Hauser L."/>
            <person name="Markowitz V."/>
            <person name="Cheng J.-F."/>
            <person name="Hugenholtz P."/>
            <person name="Woyke T."/>
            <person name="Wu D."/>
            <person name="Verbarg S."/>
            <person name="Frueling A."/>
            <person name="Brambilla E."/>
            <person name="Klenk H.-P."/>
            <person name="Eisen J.A."/>
        </authorList>
    </citation>
    <scope>NUCLEOTIDE SEQUENCE</scope>
    <source>
        <strain>DSM 1100</strain>
    </source>
</reference>
<dbReference type="HOGENOM" id="CLU_059741_0_1_10"/>
<dbReference type="InterPro" id="IPR011669">
    <property type="entry name" value="DgcN-like"/>
</dbReference>
<dbReference type="STRING" id="760192.Halhy_0608"/>
<proteinExistence type="predicted"/>
<dbReference type="PANTHER" id="PTHR40690:SF1">
    <property type="entry name" value="DUF1611 DOMAIN-CONTAINING PROTEIN"/>
    <property type="match status" value="1"/>
</dbReference>
<name>F4L0K5_HALH1</name>
<feature type="domain" description="D-glutamate N-acetyltransferase-like N-terminal" evidence="2">
    <location>
        <begin position="41"/>
        <end position="138"/>
    </location>
</feature>
<dbReference type="InterPro" id="IPR035402">
    <property type="entry name" value="DgcN-like_N"/>
</dbReference>
<reference evidence="3 4" key="1">
    <citation type="journal article" date="2011" name="Stand. Genomic Sci.">
        <title>Complete genome sequence of Haliscomenobacter hydrossis type strain (O).</title>
        <authorList>
            <consortium name="US DOE Joint Genome Institute (JGI-PGF)"/>
            <person name="Daligault H."/>
            <person name="Lapidus A."/>
            <person name="Zeytun A."/>
            <person name="Nolan M."/>
            <person name="Lucas S."/>
            <person name="Del Rio T.G."/>
            <person name="Tice H."/>
            <person name="Cheng J.F."/>
            <person name="Tapia R."/>
            <person name="Han C."/>
            <person name="Goodwin L."/>
            <person name="Pitluck S."/>
            <person name="Liolios K."/>
            <person name="Pagani I."/>
            <person name="Ivanova N."/>
            <person name="Huntemann M."/>
            <person name="Mavromatis K."/>
            <person name="Mikhailova N."/>
            <person name="Pati A."/>
            <person name="Chen A."/>
            <person name="Palaniappan K."/>
            <person name="Land M."/>
            <person name="Hauser L."/>
            <person name="Brambilla E.M."/>
            <person name="Rohde M."/>
            <person name="Verbarg S."/>
            <person name="Goker M."/>
            <person name="Bristow J."/>
            <person name="Eisen J.A."/>
            <person name="Markowitz V."/>
            <person name="Hugenholtz P."/>
            <person name="Kyrpides N.C."/>
            <person name="Klenk H.P."/>
            <person name="Woyke T."/>
        </authorList>
    </citation>
    <scope>NUCLEOTIDE SEQUENCE [LARGE SCALE GENOMIC DNA]</scope>
    <source>
        <strain evidence="4">ATCC 27775 / DSM 1100 / LMG 10767 / O</strain>
    </source>
</reference>
<feature type="domain" description="D-glutamate N-acetyltransferase-like C-terminal" evidence="1">
    <location>
        <begin position="146"/>
        <end position="343"/>
    </location>
</feature>
<evidence type="ECO:0000313" key="4">
    <source>
        <dbReference type="Proteomes" id="UP000008461"/>
    </source>
</evidence>
<dbReference type="Gene3D" id="3.40.50.300">
    <property type="entry name" value="P-loop containing nucleotide triphosphate hydrolases"/>
    <property type="match status" value="1"/>
</dbReference>
<protein>
    <recommendedName>
        <fullName evidence="5">DUF1611 domain-containing protein</fullName>
    </recommendedName>
</protein>
<dbReference type="PANTHER" id="PTHR40690">
    <property type="entry name" value="GLL3100 PROTEIN"/>
    <property type="match status" value="1"/>
</dbReference>
<dbReference type="PIRSF" id="PIRSF026760">
    <property type="entry name" value="UCP026760"/>
    <property type="match status" value="1"/>
</dbReference>